<dbReference type="InterPro" id="IPR009597">
    <property type="entry name" value="DUF1206"/>
</dbReference>
<dbReference type="RefSeq" id="WP_203816458.1">
    <property type="nucleotide sequence ID" value="NZ_BAAABP010000007.1"/>
</dbReference>
<keyword evidence="1" id="KW-0472">Membrane</keyword>
<feature type="transmembrane region" description="Helical" evidence="1">
    <location>
        <begin position="242"/>
        <end position="263"/>
    </location>
</feature>
<feature type="transmembrane region" description="Helical" evidence="1">
    <location>
        <begin position="64"/>
        <end position="86"/>
    </location>
</feature>
<feature type="transmembrane region" description="Helical" evidence="1">
    <location>
        <begin position="151"/>
        <end position="172"/>
    </location>
</feature>
<dbReference type="AlphaFoldDB" id="A0A919J3F5"/>
<feature type="domain" description="DUF1206" evidence="2">
    <location>
        <begin position="23"/>
        <end position="90"/>
    </location>
</feature>
<keyword evidence="1" id="KW-1133">Transmembrane helix</keyword>
<keyword evidence="1" id="KW-0812">Transmembrane</keyword>
<protein>
    <submittedName>
        <fullName evidence="3">Membrane protein</fullName>
    </submittedName>
</protein>
<feature type="transmembrane region" description="Helical" evidence="1">
    <location>
        <begin position="205"/>
        <end position="222"/>
    </location>
</feature>
<evidence type="ECO:0000259" key="2">
    <source>
        <dbReference type="Pfam" id="PF06724"/>
    </source>
</evidence>
<dbReference type="EMBL" id="BOMM01000012">
    <property type="protein sequence ID" value="GIE09876.1"/>
    <property type="molecule type" value="Genomic_DNA"/>
</dbReference>
<comment type="caution">
    <text evidence="3">The sequence shown here is derived from an EMBL/GenBank/DDBJ whole genome shotgun (WGS) entry which is preliminary data.</text>
</comment>
<keyword evidence="4" id="KW-1185">Reference proteome</keyword>
<evidence type="ECO:0000313" key="4">
    <source>
        <dbReference type="Proteomes" id="UP000598174"/>
    </source>
</evidence>
<name>A0A919J3F5_9ACTN</name>
<dbReference type="Pfam" id="PF06724">
    <property type="entry name" value="DUF1206"/>
    <property type="match status" value="3"/>
</dbReference>
<evidence type="ECO:0000313" key="3">
    <source>
        <dbReference type="EMBL" id="GIE09876.1"/>
    </source>
</evidence>
<feature type="domain" description="DUF1206" evidence="2">
    <location>
        <begin position="107"/>
        <end position="174"/>
    </location>
</feature>
<gene>
    <name evidence="3" type="ORF">Afe05nite_17160</name>
</gene>
<accession>A0A919J3F5</accession>
<reference evidence="3" key="1">
    <citation type="submission" date="2021-01" db="EMBL/GenBank/DDBJ databases">
        <title>Whole genome shotgun sequence of Actinoplanes ferrugineus NBRC 15555.</title>
        <authorList>
            <person name="Komaki H."/>
            <person name="Tamura T."/>
        </authorList>
    </citation>
    <scope>NUCLEOTIDE SEQUENCE</scope>
    <source>
        <strain evidence="3">NBRC 15555</strain>
    </source>
</reference>
<sequence>MASLTSHANKAKDNLWLERLTRAGLAGYGALHLLFAWLILRIAFGTAPADGDQSGALHTLAAKPYGAALIVALVAGLLAMTIWQIFEAAIGHRDQRGRHRVYERVASAGRAAFYTYLAWTGIKVLKGKNKSSADLQEQTSQDLMVSAGGRFAVAAIGVTVAVIGAGLAVYGLTRKFEKHLKTSQMTAGVRRTIQRLGEIGYTAKGVAYGTGGVLLVVAAVNYDPDKARGLDAALRAMAAQAYGTWMLVATALGIAAYGLFSVVQMRYRKV</sequence>
<evidence type="ECO:0000256" key="1">
    <source>
        <dbReference type="SAM" id="Phobius"/>
    </source>
</evidence>
<feature type="transmembrane region" description="Helical" evidence="1">
    <location>
        <begin position="25"/>
        <end position="44"/>
    </location>
</feature>
<proteinExistence type="predicted"/>
<feature type="domain" description="DUF1206" evidence="2">
    <location>
        <begin position="199"/>
        <end position="268"/>
    </location>
</feature>
<feature type="transmembrane region" description="Helical" evidence="1">
    <location>
        <begin position="107"/>
        <end position="125"/>
    </location>
</feature>
<organism evidence="3 4">
    <name type="scientific">Paractinoplanes ferrugineus</name>
    <dbReference type="NCBI Taxonomy" id="113564"/>
    <lineage>
        <taxon>Bacteria</taxon>
        <taxon>Bacillati</taxon>
        <taxon>Actinomycetota</taxon>
        <taxon>Actinomycetes</taxon>
        <taxon>Micromonosporales</taxon>
        <taxon>Micromonosporaceae</taxon>
        <taxon>Paractinoplanes</taxon>
    </lineage>
</organism>
<dbReference type="Proteomes" id="UP000598174">
    <property type="component" value="Unassembled WGS sequence"/>
</dbReference>